<dbReference type="Proteomes" id="UP000179024">
    <property type="component" value="Unassembled WGS sequence"/>
</dbReference>
<sequence length="191" mass="22482">MLNSIIPSKARRKVMGLFFHNPDQSYHLRRVSREVDQEINAVKRELDILEKAKVLLKEKRLNKSVYSLNPSWLFYDEFVRIFAKNTNLVKALLKDKAKLGKLQYLAMTLKLPKKEKIAPSEVYLLFVGIVVAQEVQKIIHSVEKEYPFEVNYTVMTKEEFGYRKKQKDPFIWEFLKEPKIMVVGSESQLMV</sequence>
<accession>A0A1F7I871</accession>
<proteinExistence type="predicted"/>
<organism evidence="2 3">
    <name type="scientific">Candidatus Roizmanbacteria bacterium RIFCSPHIGHO2_12_FULL_44_10</name>
    <dbReference type="NCBI Taxonomy" id="1802054"/>
    <lineage>
        <taxon>Bacteria</taxon>
        <taxon>Candidatus Roizmaniibacteriota</taxon>
    </lineage>
</organism>
<feature type="coiled-coil region" evidence="1">
    <location>
        <begin position="32"/>
        <end position="59"/>
    </location>
</feature>
<evidence type="ECO:0000313" key="2">
    <source>
        <dbReference type="EMBL" id="OGK39554.1"/>
    </source>
</evidence>
<evidence type="ECO:0000313" key="3">
    <source>
        <dbReference type="Proteomes" id="UP000179024"/>
    </source>
</evidence>
<protein>
    <recommendedName>
        <fullName evidence="4">HTH arsR-type domain-containing protein</fullName>
    </recommendedName>
</protein>
<reference evidence="2 3" key="1">
    <citation type="journal article" date="2016" name="Nat. Commun.">
        <title>Thousands of microbial genomes shed light on interconnected biogeochemical processes in an aquifer system.</title>
        <authorList>
            <person name="Anantharaman K."/>
            <person name="Brown C.T."/>
            <person name="Hug L.A."/>
            <person name="Sharon I."/>
            <person name="Castelle C.J."/>
            <person name="Probst A.J."/>
            <person name="Thomas B.C."/>
            <person name="Singh A."/>
            <person name="Wilkins M.J."/>
            <person name="Karaoz U."/>
            <person name="Brodie E.L."/>
            <person name="Williams K.H."/>
            <person name="Hubbard S.S."/>
            <person name="Banfield J.F."/>
        </authorList>
    </citation>
    <scope>NUCLEOTIDE SEQUENCE [LARGE SCALE GENOMIC DNA]</scope>
</reference>
<comment type="caution">
    <text evidence="2">The sequence shown here is derived from an EMBL/GenBank/DDBJ whole genome shotgun (WGS) entry which is preliminary data.</text>
</comment>
<evidence type="ECO:0008006" key="4">
    <source>
        <dbReference type="Google" id="ProtNLM"/>
    </source>
</evidence>
<name>A0A1F7I871_9BACT</name>
<dbReference type="AlphaFoldDB" id="A0A1F7I871"/>
<dbReference type="EMBL" id="MGAE01000016">
    <property type="protein sequence ID" value="OGK39554.1"/>
    <property type="molecule type" value="Genomic_DNA"/>
</dbReference>
<keyword evidence="1" id="KW-0175">Coiled coil</keyword>
<gene>
    <name evidence="2" type="ORF">A3F34_02515</name>
</gene>
<evidence type="ECO:0000256" key="1">
    <source>
        <dbReference type="SAM" id="Coils"/>
    </source>
</evidence>